<reference evidence="1" key="1">
    <citation type="submission" date="2024-09" db="EMBL/GenBank/DDBJ databases">
        <title>Black Yeasts Isolated from many extreme environments.</title>
        <authorList>
            <person name="Coleine C."/>
            <person name="Stajich J.E."/>
            <person name="Selbmann L."/>
        </authorList>
    </citation>
    <scope>NUCLEOTIDE SEQUENCE</scope>
    <source>
        <strain evidence="1">CCFEE 5737</strain>
    </source>
</reference>
<comment type="caution">
    <text evidence="1">The sequence shown here is derived from an EMBL/GenBank/DDBJ whole genome shotgun (WGS) entry which is preliminary data.</text>
</comment>
<sequence length="126" mass="14597">MVCDQQLVSLLHACNRQEFPDLRSIELRQHVSPAWRAAEEDHEDVTTNPYFGLDRLMGERFYDRAADVKAWRKEMAKEAKAREWIVLKLQGLMAQLENHFAAEGCTVKFQTDAYWTGMDADGVIHQ</sequence>
<proteinExistence type="predicted"/>
<protein>
    <submittedName>
        <fullName evidence="1">Uncharacterized protein</fullName>
    </submittedName>
</protein>
<gene>
    <name evidence="1" type="ORF">LTS18_011307</name>
</gene>
<accession>A0ACC3DKC2</accession>
<organism evidence="1 2">
    <name type="scientific">Coniosporium uncinatum</name>
    <dbReference type="NCBI Taxonomy" id="93489"/>
    <lineage>
        <taxon>Eukaryota</taxon>
        <taxon>Fungi</taxon>
        <taxon>Dikarya</taxon>
        <taxon>Ascomycota</taxon>
        <taxon>Pezizomycotina</taxon>
        <taxon>Dothideomycetes</taxon>
        <taxon>Dothideomycetes incertae sedis</taxon>
        <taxon>Coniosporium</taxon>
    </lineage>
</organism>
<evidence type="ECO:0000313" key="2">
    <source>
        <dbReference type="Proteomes" id="UP001186974"/>
    </source>
</evidence>
<name>A0ACC3DKC2_9PEZI</name>
<keyword evidence="2" id="KW-1185">Reference proteome</keyword>
<evidence type="ECO:0000313" key="1">
    <source>
        <dbReference type="EMBL" id="KAK3077066.1"/>
    </source>
</evidence>
<dbReference type="EMBL" id="JAWDJW010003254">
    <property type="protein sequence ID" value="KAK3077066.1"/>
    <property type="molecule type" value="Genomic_DNA"/>
</dbReference>
<dbReference type="Proteomes" id="UP001186974">
    <property type="component" value="Unassembled WGS sequence"/>
</dbReference>